<dbReference type="PANTHER" id="PTHR30383">
    <property type="entry name" value="THIOESTERASE 1/PROTEASE 1/LYSOPHOSPHOLIPASE L1"/>
    <property type="match status" value="1"/>
</dbReference>
<dbReference type="CDD" id="cd01833">
    <property type="entry name" value="XynB_like"/>
    <property type="match status" value="1"/>
</dbReference>
<dbReference type="PANTHER" id="PTHR30383:SF2">
    <property type="entry name" value="CELLULOSE-BINDING PROTEIN"/>
    <property type="match status" value="1"/>
</dbReference>
<dbReference type="Gene3D" id="3.40.50.1110">
    <property type="entry name" value="SGNH hydrolase"/>
    <property type="match status" value="1"/>
</dbReference>
<name>A0A6S6SI88_9GAMM</name>
<dbReference type="GO" id="GO:0004622">
    <property type="term" value="F:phosphatidylcholine lysophospholipase activity"/>
    <property type="evidence" value="ECO:0007669"/>
    <property type="project" value="TreeGrafter"/>
</dbReference>
<dbReference type="InterPro" id="IPR051532">
    <property type="entry name" value="Ester_Hydrolysis_Enzymes"/>
</dbReference>
<sequence>MSASFKKTYAFLLLGFHLVFFTGCSTSSTIIKSHDRQGSLKPAVRVVNNTPAALPKTALPLTPSKPEARRSVPIKILPLGDSITHGGGGYPSYRRSLWFMLKDAGYNIDFIGSHRDFVGYVPKHYIDFDLDHEGHWGWEAGEIDLKLGTWLQKYTPDIVLLHAGTNDFFINQNNGSTTSEIASMVQKLRAKNPNVVILLAKLIPMRDKDTQPINVAIHRLGRSLNTPQSPIVIVDQYTGFSAENDNHDNYHPNIEGEKKMARRWFYALTPYL</sequence>
<feature type="domain" description="SGNH hydrolase-type esterase" evidence="1">
    <location>
        <begin position="79"/>
        <end position="258"/>
    </location>
</feature>
<evidence type="ECO:0000313" key="2">
    <source>
        <dbReference type="EMBL" id="CAA6805049.1"/>
    </source>
</evidence>
<protein>
    <submittedName>
        <fullName evidence="2">Cellulose-binding protein</fullName>
    </submittedName>
</protein>
<dbReference type="InterPro" id="IPR013830">
    <property type="entry name" value="SGNH_hydro"/>
</dbReference>
<evidence type="ECO:0000259" key="1">
    <source>
        <dbReference type="Pfam" id="PF13472"/>
    </source>
</evidence>
<gene>
    <name evidence="2" type="ORF">HELGO_WM11732</name>
</gene>
<reference evidence="2" key="1">
    <citation type="submission" date="2020-01" db="EMBL/GenBank/DDBJ databases">
        <authorList>
            <person name="Meier V. D."/>
            <person name="Meier V D."/>
        </authorList>
    </citation>
    <scope>NUCLEOTIDE SEQUENCE</scope>
    <source>
        <strain evidence="2">HLG_WM_MAG_07</strain>
    </source>
</reference>
<dbReference type="Pfam" id="PF13472">
    <property type="entry name" value="Lipase_GDSL_2"/>
    <property type="match status" value="1"/>
</dbReference>
<dbReference type="SUPFAM" id="SSF52266">
    <property type="entry name" value="SGNH hydrolase"/>
    <property type="match status" value="1"/>
</dbReference>
<organism evidence="2">
    <name type="scientific">uncultured Thiotrichaceae bacterium</name>
    <dbReference type="NCBI Taxonomy" id="298394"/>
    <lineage>
        <taxon>Bacteria</taxon>
        <taxon>Pseudomonadati</taxon>
        <taxon>Pseudomonadota</taxon>
        <taxon>Gammaproteobacteria</taxon>
        <taxon>Thiotrichales</taxon>
        <taxon>Thiotrichaceae</taxon>
        <taxon>environmental samples</taxon>
    </lineage>
</organism>
<dbReference type="AlphaFoldDB" id="A0A6S6SI88"/>
<dbReference type="PROSITE" id="PS51257">
    <property type="entry name" value="PROKAR_LIPOPROTEIN"/>
    <property type="match status" value="1"/>
</dbReference>
<dbReference type="InterPro" id="IPR036514">
    <property type="entry name" value="SGNH_hydro_sf"/>
</dbReference>
<dbReference type="EMBL" id="CACVAY010000025">
    <property type="protein sequence ID" value="CAA6805049.1"/>
    <property type="molecule type" value="Genomic_DNA"/>
</dbReference>
<proteinExistence type="predicted"/>
<accession>A0A6S6SI88</accession>